<keyword evidence="1" id="KW-0732">Signal</keyword>
<evidence type="ECO:0000256" key="1">
    <source>
        <dbReference type="SAM" id="SignalP"/>
    </source>
</evidence>
<dbReference type="KEGG" id="msil:METEAL_07590"/>
<sequence>MLSNHFVPRGLAVLACGAVLPLLAADPAPTFDFKVRTGLTAGDLRRDHDDNKAFGFAVAGRFPLGATSALNVELGFDVMPGQAHDVMPTSGSVYYRPEAPVTSYGGAPLYLSPSNSIDFRKERSQGFSLRGSYTDTLGSGSLYWFAGVSLDLHKVTAEMSGTLIPVYGEAPATAVPGYVPLDPADPASDVKDYYEGWAMAREKTKLAVGAHVGAGVALTRDFRLELTLRNIGTHHFDYRPFTYTGKAPFLEESTRRGFVFELALAFRI</sequence>
<feature type="signal peptide" evidence="1">
    <location>
        <begin position="1"/>
        <end position="24"/>
    </location>
</feature>
<dbReference type="RefSeq" id="WP_316414476.1">
    <property type="nucleotide sequence ID" value="NZ_AP027080.1"/>
</dbReference>
<evidence type="ECO:0000313" key="2">
    <source>
        <dbReference type="EMBL" id="BDU71585.1"/>
    </source>
</evidence>
<gene>
    <name evidence="2" type="ORF">METEAL_07590</name>
</gene>
<dbReference type="Proteomes" id="UP001238179">
    <property type="component" value="Chromosome"/>
</dbReference>
<dbReference type="EMBL" id="AP027080">
    <property type="protein sequence ID" value="BDU71585.1"/>
    <property type="molecule type" value="Genomic_DNA"/>
</dbReference>
<accession>A0AA48K7Y9</accession>
<evidence type="ECO:0000313" key="3">
    <source>
        <dbReference type="Proteomes" id="UP001238179"/>
    </source>
</evidence>
<proteinExistence type="predicted"/>
<keyword evidence="3" id="KW-1185">Reference proteome</keyword>
<dbReference type="AlphaFoldDB" id="A0AA48K7Y9"/>
<organism evidence="2 3">
    <name type="scientific">Mesoterricola silvestris</name>
    <dbReference type="NCBI Taxonomy" id="2927979"/>
    <lineage>
        <taxon>Bacteria</taxon>
        <taxon>Pseudomonadati</taxon>
        <taxon>Acidobacteriota</taxon>
        <taxon>Holophagae</taxon>
        <taxon>Holophagales</taxon>
        <taxon>Holophagaceae</taxon>
        <taxon>Mesoterricola</taxon>
    </lineage>
</organism>
<name>A0AA48K7Y9_9BACT</name>
<protein>
    <recommendedName>
        <fullName evidence="4">Outer membrane protein beta-barrel domain-containing protein</fullName>
    </recommendedName>
</protein>
<feature type="chain" id="PRO_5041438058" description="Outer membrane protein beta-barrel domain-containing protein" evidence="1">
    <location>
        <begin position="25"/>
        <end position="268"/>
    </location>
</feature>
<reference evidence="3" key="1">
    <citation type="journal article" date="2023" name="Int. J. Syst. Evol. Microbiol.">
        <title>Mesoterricola silvestris gen. nov., sp. nov., Mesoterricola sediminis sp. nov., Geothrix oryzae sp. nov., Geothrix edaphica sp. nov., Geothrix rubra sp. nov., and Geothrix limicola sp. nov., six novel members of Acidobacteriota isolated from soils.</title>
        <authorList>
            <person name="Itoh H."/>
            <person name="Sugisawa Y."/>
            <person name="Mise K."/>
            <person name="Xu Z."/>
            <person name="Kuniyasu M."/>
            <person name="Ushijima N."/>
            <person name="Kawano K."/>
            <person name="Kobayashi E."/>
            <person name="Shiratori Y."/>
            <person name="Masuda Y."/>
            <person name="Senoo K."/>
        </authorList>
    </citation>
    <scope>NUCLEOTIDE SEQUENCE [LARGE SCALE GENOMIC DNA]</scope>
    <source>
        <strain evidence="3">W79</strain>
    </source>
</reference>
<evidence type="ECO:0008006" key="4">
    <source>
        <dbReference type="Google" id="ProtNLM"/>
    </source>
</evidence>